<evidence type="ECO:0000256" key="4">
    <source>
        <dbReference type="ARBA" id="ARBA00022631"/>
    </source>
</evidence>
<evidence type="ECO:0000259" key="7">
    <source>
        <dbReference type="Pfam" id="PF09349"/>
    </source>
</evidence>
<dbReference type="OrthoDB" id="9800909at2"/>
<organism evidence="8 9">
    <name type="scientific">Metabacillus litoralis</name>
    <dbReference type="NCBI Taxonomy" id="152268"/>
    <lineage>
        <taxon>Bacteria</taxon>
        <taxon>Bacillati</taxon>
        <taxon>Bacillota</taxon>
        <taxon>Bacilli</taxon>
        <taxon>Bacillales</taxon>
        <taxon>Bacillaceae</taxon>
        <taxon>Metabacillus</taxon>
    </lineage>
</organism>
<dbReference type="STRING" id="152268.A6K24_15945"/>
<dbReference type="EC" id="4.1.1.97" evidence="3"/>
<dbReference type="InterPro" id="IPR017580">
    <property type="entry name" value="OHCU_decarboxylase-1"/>
</dbReference>
<dbReference type="GO" id="GO:0000255">
    <property type="term" value="P:allantoin metabolic process"/>
    <property type="evidence" value="ECO:0007669"/>
    <property type="project" value="InterPro"/>
</dbReference>
<evidence type="ECO:0000256" key="6">
    <source>
        <dbReference type="ARBA" id="ARBA00023239"/>
    </source>
</evidence>
<dbReference type="EMBL" id="LWSG01000003">
    <property type="protein sequence ID" value="OAS88542.1"/>
    <property type="molecule type" value="Genomic_DNA"/>
</dbReference>
<evidence type="ECO:0000256" key="3">
    <source>
        <dbReference type="ARBA" id="ARBA00012257"/>
    </source>
</evidence>
<dbReference type="InterPro" id="IPR018020">
    <property type="entry name" value="OHCU_decarboxylase"/>
</dbReference>
<feature type="domain" description="Oxo-4-hydroxy-4-carboxy-5-ureidoimidazoline decarboxylase" evidence="7">
    <location>
        <begin position="8"/>
        <end position="160"/>
    </location>
</feature>
<dbReference type="GO" id="GO:0019628">
    <property type="term" value="P:urate catabolic process"/>
    <property type="evidence" value="ECO:0007669"/>
    <property type="project" value="UniProtKB-UniPathway"/>
</dbReference>
<dbReference type="GO" id="GO:0051997">
    <property type="term" value="F:2-oxo-4-hydroxy-4-carboxy-5-ureidoimidazoline decarboxylase activity"/>
    <property type="evidence" value="ECO:0007669"/>
    <property type="project" value="UniProtKB-EC"/>
</dbReference>
<name>A0A179T814_9BACI</name>
<keyword evidence="5" id="KW-0210">Decarboxylase</keyword>
<comment type="pathway">
    <text evidence="2">Purine metabolism; urate degradation; (S)-allantoin from urate: step 3/3.</text>
</comment>
<dbReference type="NCBIfam" id="TIGR03164">
    <property type="entry name" value="UHCUDC"/>
    <property type="match status" value="1"/>
</dbReference>
<dbReference type="PANTHER" id="PTHR43466:SF1">
    <property type="entry name" value="2-OXO-4-HYDROXY-4-CARBOXY-5-UREIDOIMIDAZOLINE DECARBOXYLASE-RELATED"/>
    <property type="match status" value="1"/>
</dbReference>
<comment type="caution">
    <text evidence="8">The sequence shown here is derived from an EMBL/GenBank/DDBJ whole genome shotgun (WGS) entry which is preliminary data.</text>
</comment>
<keyword evidence="4" id="KW-0659">Purine metabolism</keyword>
<keyword evidence="9" id="KW-1185">Reference proteome</keyword>
<comment type="catalytic activity">
    <reaction evidence="1">
        <text>5-hydroxy-2-oxo-4-ureido-2,5-dihydro-1H-imidazole-5-carboxylate + H(+) = (S)-allantoin + CO2</text>
        <dbReference type="Rhea" id="RHEA:26301"/>
        <dbReference type="ChEBI" id="CHEBI:15378"/>
        <dbReference type="ChEBI" id="CHEBI:15678"/>
        <dbReference type="ChEBI" id="CHEBI:16526"/>
        <dbReference type="ChEBI" id="CHEBI:58639"/>
        <dbReference type="EC" id="4.1.1.97"/>
    </reaction>
</comment>
<keyword evidence="6" id="KW-0456">Lyase</keyword>
<evidence type="ECO:0000313" key="9">
    <source>
        <dbReference type="Proteomes" id="UP000078534"/>
    </source>
</evidence>
<dbReference type="RefSeq" id="WP_083964467.1">
    <property type="nucleotide sequence ID" value="NZ_LWSG01000003.1"/>
</dbReference>
<protein>
    <recommendedName>
        <fullName evidence="3">2-oxo-4-hydroxy-4-carboxy-5-ureidoimidazoline decarboxylase</fullName>
        <ecNumber evidence="3">4.1.1.97</ecNumber>
    </recommendedName>
</protein>
<dbReference type="AlphaFoldDB" id="A0A179T814"/>
<dbReference type="Proteomes" id="UP000078534">
    <property type="component" value="Unassembled WGS sequence"/>
</dbReference>
<dbReference type="GO" id="GO:0006144">
    <property type="term" value="P:purine nucleobase metabolic process"/>
    <property type="evidence" value="ECO:0007669"/>
    <property type="project" value="UniProtKB-KW"/>
</dbReference>
<dbReference type="Gene3D" id="1.10.3330.10">
    <property type="entry name" value="Oxo-4-hydroxy-4-carboxy-5-ureidoimidazoline decarboxylase"/>
    <property type="match status" value="1"/>
</dbReference>
<reference evidence="9" key="1">
    <citation type="submission" date="2016-04" db="EMBL/GenBank/DDBJ databases">
        <authorList>
            <person name="Lyu Z."/>
            <person name="Lyu W."/>
        </authorList>
    </citation>
    <scope>NUCLEOTIDE SEQUENCE [LARGE SCALE GENOMIC DNA]</scope>
    <source>
        <strain evidence="9">C44</strain>
    </source>
</reference>
<dbReference type="SUPFAM" id="SSF158694">
    <property type="entry name" value="UraD-Like"/>
    <property type="match status" value="1"/>
</dbReference>
<dbReference type="Pfam" id="PF09349">
    <property type="entry name" value="OHCU_decarbox"/>
    <property type="match status" value="1"/>
</dbReference>
<evidence type="ECO:0000313" key="8">
    <source>
        <dbReference type="EMBL" id="OAS88542.1"/>
    </source>
</evidence>
<sequence length="179" mass="21068">MITIKDVNEFSQSEFVALLGWIFEDTPWIADKVWELRPFPSIQFLHRSMVKLVEKSSKEEKFALILAHPDLGTKIKLSTSSKFEQQQAGLDQLSPNEYKRFLALNNKYIKKFGFPFVLAVRGHNKDSIYDTMKRRVKNKEEQEFETAMEEIYKISWFRLRDIVTNEGSYNHGKSNNVLR</sequence>
<dbReference type="UniPathway" id="UPA00394">
    <property type="reaction ID" value="UER00652"/>
</dbReference>
<dbReference type="InterPro" id="IPR036778">
    <property type="entry name" value="OHCU_decarboxylase_sf"/>
</dbReference>
<dbReference type="PANTHER" id="PTHR43466">
    <property type="entry name" value="2-OXO-4-HYDROXY-4-CARBOXY-5-UREIDOIMIDAZOLINE DECARBOXYLASE-RELATED"/>
    <property type="match status" value="1"/>
</dbReference>
<gene>
    <name evidence="8" type="ORF">A6K24_15945</name>
</gene>
<evidence type="ECO:0000256" key="2">
    <source>
        <dbReference type="ARBA" id="ARBA00004754"/>
    </source>
</evidence>
<evidence type="ECO:0000256" key="5">
    <source>
        <dbReference type="ARBA" id="ARBA00022793"/>
    </source>
</evidence>
<proteinExistence type="predicted"/>
<accession>A0A179T814</accession>
<evidence type="ECO:0000256" key="1">
    <source>
        <dbReference type="ARBA" id="ARBA00001163"/>
    </source>
</evidence>